<evidence type="ECO:0000313" key="4">
    <source>
        <dbReference type="Proteomes" id="UP000475532"/>
    </source>
</evidence>
<reference evidence="3 4" key="1">
    <citation type="submission" date="2020-01" db="EMBL/GenBank/DDBJ databases">
        <title>Insect and environment-associated Actinomycetes.</title>
        <authorList>
            <person name="Currrie C."/>
            <person name="Chevrette M."/>
            <person name="Carlson C."/>
            <person name="Stubbendieck R."/>
            <person name="Wendt-Pienkowski E."/>
        </authorList>
    </citation>
    <scope>NUCLEOTIDE SEQUENCE [LARGE SCALE GENOMIC DNA]</scope>
    <source>
        <strain evidence="3 4">SID10258</strain>
    </source>
</reference>
<organism evidence="3 4">
    <name type="scientific">Actinomadura bangladeshensis</name>
    <dbReference type="NCBI Taxonomy" id="453573"/>
    <lineage>
        <taxon>Bacteria</taxon>
        <taxon>Bacillati</taxon>
        <taxon>Actinomycetota</taxon>
        <taxon>Actinomycetes</taxon>
        <taxon>Streptosporangiales</taxon>
        <taxon>Thermomonosporaceae</taxon>
        <taxon>Actinomadura</taxon>
    </lineage>
</organism>
<accession>A0A6L9QN52</accession>
<dbReference type="RefSeq" id="WP_163060904.1">
    <property type="nucleotide sequence ID" value="NZ_JAAGLI010000842.1"/>
</dbReference>
<sequence>MGGPTPGGSPVAFAGATALTVTQVAAALIPPAWTTSVVMYLNQCDPQAMLDAGLKWADNYDQLGNAQEAANSTNLPKDEWQGNDRDAYDARIDEYRSQITGSKQLAFAVGSAMTITAALCFLVVVAMVVIAALIALYAVYVAAALAGLFTYPAVLASASAFAIECTSFLESVSGLVASVAAGGAAVITGAMALDIGWQKAHGNDAALDDFKNGLRDASDNMVWGTISRLERTATAALMKVGGGTPLGRNDPALRMPSPVGNPARSGGSLGTSGVWTGGNITDHFAGAAGDRNKRDEGLFEDPPAE</sequence>
<comment type="caution">
    <text evidence="3">The sequence shown here is derived from an EMBL/GenBank/DDBJ whole genome shotgun (WGS) entry which is preliminary data.</text>
</comment>
<keyword evidence="2" id="KW-0812">Transmembrane</keyword>
<keyword evidence="2" id="KW-1133">Transmembrane helix</keyword>
<protein>
    <submittedName>
        <fullName evidence="3">Uncharacterized protein</fullName>
    </submittedName>
</protein>
<name>A0A6L9QN52_9ACTN</name>
<evidence type="ECO:0000256" key="2">
    <source>
        <dbReference type="SAM" id="Phobius"/>
    </source>
</evidence>
<keyword evidence="2" id="KW-0472">Membrane</keyword>
<evidence type="ECO:0000256" key="1">
    <source>
        <dbReference type="SAM" id="MobiDB-lite"/>
    </source>
</evidence>
<feature type="transmembrane region" description="Helical" evidence="2">
    <location>
        <begin position="175"/>
        <end position="197"/>
    </location>
</feature>
<feature type="region of interest" description="Disordered" evidence="1">
    <location>
        <begin position="280"/>
        <end position="305"/>
    </location>
</feature>
<evidence type="ECO:0000313" key="3">
    <source>
        <dbReference type="EMBL" id="NEA26867.1"/>
    </source>
</evidence>
<dbReference type="AlphaFoldDB" id="A0A6L9QN52"/>
<dbReference type="EMBL" id="JAAGLI010000842">
    <property type="protein sequence ID" value="NEA26867.1"/>
    <property type="molecule type" value="Genomic_DNA"/>
</dbReference>
<dbReference type="Proteomes" id="UP000475532">
    <property type="component" value="Unassembled WGS sequence"/>
</dbReference>
<feature type="transmembrane region" description="Helical" evidence="2">
    <location>
        <begin position="140"/>
        <end position="163"/>
    </location>
</feature>
<proteinExistence type="predicted"/>
<gene>
    <name evidence="3" type="ORF">G3I70_30845</name>
</gene>
<feature type="transmembrane region" description="Helical" evidence="2">
    <location>
        <begin position="105"/>
        <end position="134"/>
    </location>
</feature>